<organism evidence="2 3">
    <name type="scientific">Sphingomonas donggukensis</name>
    <dbReference type="NCBI Taxonomy" id="2949093"/>
    <lineage>
        <taxon>Bacteria</taxon>
        <taxon>Pseudomonadati</taxon>
        <taxon>Pseudomonadota</taxon>
        <taxon>Alphaproteobacteria</taxon>
        <taxon>Sphingomonadales</taxon>
        <taxon>Sphingomonadaceae</taxon>
        <taxon>Sphingomonas</taxon>
    </lineage>
</organism>
<dbReference type="InterPro" id="IPR029058">
    <property type="entry name" value="AB_hydrolase_fold"/>
</dbReference>
<sequence length="297" mass="32489">MGPTRNPGFEDGHWTSHDGLRLHYRDYGGGAGRPPILCFPGLTRNVRDFEGVARRLSPDWRIVAVEFRGRGESAYARDPMSYVPLTYMQDVEALLAELKIDRFVAVGTSLGGIVTMLLAAGGADRIAGALLNDVGPELDPAGLQRIRTYVGKNSWHPTWLHAARAVWEANGDVYPGYVLEDWLGMAKRLYRLNSAGRIVLDYDMKIAEPFRVPANEAAPDMWAMLDALAGKPVLVVRGGRSDILSQAAADRMVARLGDRAELATVPDVGHAPTLEEPAVAHAMDRLLDKVLREPVTA</sequence>
<dbReference type="Pfam" id="PF12697">
    <property type="entry name" value="Abhydrolase_6"/>
    <property type="match status" value="1"/>
</dbReference>
<gene>
    <name evidence="2" type="ORF">M9980_06225</name>
</gene>
<dbReference type="SUPFAM" id="SSF53474">
    <property type="entry name" value="alpha/beta-Hydrolases"/>
    <property type="match status" value="1"/>
</dbReference>
<evidence type="ECO:0000259" key="1">
    <source>
        <dbReference type="Pfam" id="PF12697"/>
    </source>
</evidence>
<keyword evidence="2" id="KW-0378">Hydrolase</keyword>
<evidence type="ECO:0000313" key="2">
    <source>
        <dbReference type="EMBL" id="URW76790.1"/>
    </source>
</evidence>
<dbReference type="GO" id="GO:0016787">
    <property type="term" value="F:hydrolase activity"/>
    <property type="evidence" value="ECO:0007669"/>
    <property type="project" value="UniProtKB-KW"/>
</dbReference>
<dbReference type="EMBL" id="CP098401">
    <property type="protein sequence ID" value="URW76790.1"/>
    <property type="molecule type" value="Genomic_DNA"/>
</dbReference>
<dbReference type="RefSeq" id="WP_250754488.1">
    <property type="nucleotide sequence ID" value="NZ_CP098401.1"/>
</dbReference>
<proteinExistence type="predicted"/>
<dbReference type="PANTHER" id="PTHR43433:SF5">
    <property type="entry name" value="AB HYDROLASE-1 DOMAIN-CONTAINING PROTEIN"/>
    <property type="match status" value="1"/>
</dbReference>
<name>A0ABY4TWK7_9SPHN</name>
<protein>
    <submittedName>
        <fullName evidence="2">Alpha/beta hydrolase</fullName>
    </submittedName>
</protein>
<dbReference type="Gene3D" id="3.40.50.1820">
    <property type="entry name" value="alpha/beta hydrolase"/>
    <property type="match status" value="1"/>
</dbReference>
<reference evidence="2" key="1">
    <citation type="submission" date="2022-05" db="EMBL/GenBank/DDBJ databases">
        <title>Sphingomonas sp. strain RMG20 Genome sequencing and assembly.</title>
        <authorList>
            <person name="Kim I."/>
        </authorList>
    </citation>
    <scope>NUCLEOTIDE SEQUENCE</scope>
    <source>
        <strain evidence="2">RMG20</strain>
    </source>
</reference>
<dbReference type="InterPro" id="IPR050471">
    <property type="entry name" value="AB_hydrolase"/>
</dbReference>
<dbReference type="PANTHER" id="PTHR43433">
    <property type="entry name" value="HYDROLASE, ALPHA/BETA FOLD FAMILY PROTEIN"/>
    <property type="match status" value="1"/>
</dbReference>
<keyword evidence="3" id="KW-1185">Reference proteome</keyword>
<evidence type="ECO:0000313" key="3">
    <source>
        <dbReference type="Proteomes" id="UP001055580"/>
    </source>
</evidence>
<dbReference type="InterPro" id="IPR000073">
    <property type="entry name" value="AB_hydrolase_1"/>
</dbReference>
<feature type="domain" description="AB hydrolase-1" evidence="1">
    <location>
        <begin position="36"/>
        <end position="278"/>
    </location>
</feature>
<dbReference type="Proteomes" id="UP001055580">
    <property type="component" value="Chromosome"/>
</dbReference>
<accession>A0ABY4TWK7</accession>